<accession>G8QG87</accession>
<organism evidence="12 13">
    <name type="scientific">Azospira oryzae (strain ATCC BAA-33 / DSM 13638 / PS)</name>
    <name type="common">Dechlorosoma suillum</name>
    <dbReference type="NCBI Taxonomy" id="640081"/>
    <lineage>
        <taxon>Bacteria</taxon>
        <taxon>Pseudomonadati</taxon>
        <taxon>Pseudomonadota</taxon>
        <taxon>Betaproteobacteria</taxon>
        <taxon>Rhodocyclales</taxon>
        <taxon>Rhodocyclaceae</taxon>
        <taxon>Azospira</taxon>
    </lineage>
</organism>
<dbReference type="Pfam" id="PF26002">
    <property type="entry name" value="Beta-barrel_AprE"/>
    <property type="match status" value="1"/>
</dbReference>
<dbReference type="GO" id="GO:0005886">
    <property type="term" value="C:plasma membrane"/>
    <property type="evidence" value="ECO:0007669"/>
    <property type="project" value="UniProtKB-SubCell"/>
</dbReference>
<evidence type="ECO:0000313" key="12">
    <source>
        <dbReference type="EMBL" id="AEV26160.1"/>
    </source>
</evidence>
<evidence type="ECO:0000256" key="4">
    <source>
        <dbReference type="ARBA" id="ARBA00022475"/>
    </source>
</evidence>
<evidence type="ECO:0000256" key="8">
    <source>
        <dbReference type="ARBA" id="ARBA00023136"/>
    </source>
</evidence>
<dbReference type="KEGG" id="dsu:Dsui_1775"/>
<feature type="domain" description="AprE-like beta-barrel" evidence="11">
    <location>
        <begin position="353"/>
        <end position="446"/>
    </location>
</feature>
<dbReference type="RefSeq" id="WP_014236859.1">
    <property type="nucleotide sequence ID" value="NC_016616.1"/>
</dbReference>
<sequence>MNTLLRLKVFMSLGSLLLRLKTTVTSLLPPPPLADDALPTDTERPLRIGIWGLAIGFGGLLLWATLAPLDEGVPTQGVVSIDTKRKTIQHLLGGRIREVYVKEGQYVQANELLLKLEDANARANYEAVRQHYLSLRSVEGRLLAEQSGATKISFHEDILKYADDPLVRQQMATQEQLLQSRRLAYEAEQQAMREAIRGQEAQVTGYGGMIESRRNQLRLLEKELKSISDLVKQGFMARTRQLELERNAAEVSSILADLNGNLIKSRQGIAEVKMRLIQRQQEYRKEVDTLLADVQRDVQVDEDKLRAVTEELEHTEIRSPVAGQVVGLVTQTVGGVVQAAQRLMDIVPVDEPLLLEAKVPPHLIDRIKVGLPTDVRFTTFAHSPQLLVEGTIQSISADLITENQPSSGQPTSYYLVRISISPEGMKKLGNRNLQPGMAAEVVIKTGERSVLTYLLHPLTKRIAASMKEE</sequence>
<dbReference type="EMBL" id="CP003153">
    <property type="protein sequence ID" value="AEV26160.1"/>
    <property type="molecule type" value="Genomic_DNA"/>
</dbReference>
<gene>
    <name evidence="12" type="ordered locus">Dsui_1775</name>
</gene>
<evidence type="ECO:0000256" key="1">
    <source>
        <dbReference type="ARBA" id="ARBA00004377"/>
    </source>
</evidence>
<evidence type="ECO:0000256" key="6">
    <source>
        <dbReference type="ARBA" id="ARBA00022692"/>
    </source>
</evidence>
<dbReference type="InterPro" id="IPR010129">
    <property type="entry name" value="T1SS_HlyD"/>
</dbReference>
<evidence type="ECO:0000259" key="11">
    <source>
        <dbReference type="Pfam" id="PF26002"/>
    </source>
</evidence>
<proteinExistence type="inferred from homology"/>
<dbReference type="PANTHER" id="PTHR30386:SF17">
    <property type="entry name" value="ALKALINE PROTEASE SECRETION PROTEIN APRE"/>
    <property type="match status" value="1"/>
</dbReference>
<keyword evidence="6" id="KW-0812">Transmembrane</keyword>
<feature type="domain" description="AprE-like long alpha-helical hairpin" evidence="10">
    <location>
        <begin position="121"/>
        <end position="310"/>
    </location>
</feature>
<dbReference type="eggNOG" id="COG0845">
    <property type="taxonomic scope" value="Bacteria"/>
</dbReference>
<dbReference type="Pfam" id="PF25994">
    <property type="entry name" value="HH_AprE"/>
    <property type="match status" value="1"/>
</dbReference>
<dbReference type="HOGENOM" id="CLU_023976_1_1_4"/>
<dbReference type="PANTHER" id="PTHR30386">
    <property type="entry name" value="MEMBRANE FUSION SUBUNIT OF EMRAB-TOLC MULTIDRUG EFFLUX PUMP"/>
    <property type="match status" value="1"/>
</dbReference>
<evidence type="ECO:0000256" key="7">
    <source>
        <dbReference type="ARBA" id="ARBA00022989"/>
    </source>
</evidence>
<evidence type="ECO:0000259" key="10">
    <source>
        <dbReference type="Pfam" id="PF25994"/>
    </source>
</evidence>
<dbReference type="PROSITE" id="PS00543">
    <property type="entry name" value="HLYD_FAMILY"/>
    <property type="match status" value="1"/>
</dbReference>
<evidence type="ECO:0000256" key="3">
    <source>
        <dbReference type="ARBA" id="ARBA00022448"/>
    </source>
</evidence>
<keyword evidence="8" id="KW-0472">Membrane</keyword>
<dbReference type="Gene3D" id="2.40.30.170">
    <property type="match status" value="1"/>
</dbReference>
<reference evidence="12 13" key="1">
    <citation type="journal article" date="2012" name="J. Bacteriol.">
        <title>Complete genome sequence of the anaerobic perchlorate-reducing bacterium Azospira suillum strain PS.</title>
        <authorList>
            <person name="Byrne-Bailey K.G."/>
            <person name="Coates J.D."/>
        </authorList>
    </citation>
    <scope>NUCLEOTIDE SEQUENCE [LARGE SCALE GENOMIC DNA]</scope>
    <source>
        <strain evidence="13">ATCC BAA-33 / DSM 13638 / PS</strain>
    </source>
</reference>
<evidence type="ECO:0000256" key="2">
    <source>
        <dbReference type="ARBA" id="ARBA00009477"/>
    </source>
</evidence>
<keyword evidence="7" id="KW-1133">Transmembrane helix</keyword>
<dbReference type="InterPro" id="IPR050739">
    <property type="entry name" value="MFP"/>
</dbReference>
<evidence type="ECO:0000256" key="9">
    <source>
        <dbReference type="RuleBase" id="RU365093"/>
    </source>
</evidence>
<dbReference type="GO" id="GO:0009306">
    <property type="term" value="P:protein secretion"/>
    <property type="evidence" value="ECO:0007669"/>
    <property type="project" value="InterPro"/>
</dbReference>
<dbReference type="Proteomes" id="UP000005633">
    <property type="component" value="Chromosome"/>
</dbReference>
<keyword evidence="5 9" id="KW-0997">Cell inner membrane</keyword>
<dbReference type="Gene3D" id="2.40.50.100">
    <property type="match status" value="1"/>
</dbReference>
<dbReference type="AlphaFoldDB" id="G8QG87"/>
<dbReference type="InterPro" id="IPR006144">
    <property type="entry name" value="Secretion_HlyD_CS"/>
</dbReference>
<evidence type="ECO:0000313" key="13">
    <source>
        <dbReference type="Proteomes" id="UP000005633"/>
    </source>
</evidence>
<protein>
    <recommendedName>
        <fullName evidence="9">Membrane fusion protein (MFP) family protein</fullName>
    </recommendedName>
</protein>
<dbReference type="NCBIfam" id="TIGR01843">
    <property type="entry name" value="type_I_hlyD"/>
    <property type="match status" value="1"/>
</dbReference>
<keyword evidence="3 9" id="KW-0813">Transport</keyword>
<comment type="subcellular location">
    <subcellularLocation>
        <location evidence="1 9">Cell inner membrane</location>
        <topology evidence="1 9">Single-pass membrane protein</topology>
    </subcellularLocation>
</comment>
<evidence type="ECO:0000256" key="5">
    <source>
        <dbReference type="ARBA" id="ARBA00022519"/>
    </source>
</evidence>
<comment type="similarity">
    <text evidence="2 9">Belongs to the membrane fusion protein (MFP) (TC 8.A.1) family.</text>
</comment>
<dbReference type="InterPro" id="IPR058781">
    <property type="entry name" value="HH_AprE-like"/>
</dbReference>
<keyword evidence="4 9" id="KW-1003">Cell membrane</keyword>
<dbReference type="InterPro" id="IPR058982">
    <property type="entry name" value="Beta-barrel_AprE"/>
</dbReference>
<name>G8QG87_AZOOP</name>
<dbReference type="PRINTS" id="PR01490">
    <property type="entry name" value="RTXTOXIND"/>
</dbReference>
<dbReference type="STRING" id="640081.Dsui_1775"/>